<dbReference type="Gene3D" id="2.60.40.150">
    <property type="entry name" value="C2 domain"/>
    <property type="match status" value="1"/>
</dbReference>
<keyword evidence="4" id="KW-0067">ATP-binding</keyword>
<feature type="domain" description="PIK helical" evidence="7">
    <location>
        <begin position="680"/>
        <end position="857"/>
    </location>
</feature>
<dbReference type="PROSITE" id="PS51547">
    <property type="entry name" value="C2_PI3K"/>
    <property type="match status" value="1"/>
</dbReference>
<dbReference type="SUPFAM" id="SSF56112">
    <property type="entry name" value="Protein kinase-like (PK-like)"/>
    <property type="match status" value="1"/>
</dbReference>
<evidence type="ECO:0000256" key="1">
    <source>
        <dbReference type="ARBA" id="ARBA00022679"/>
    </source>
</evidence>
<feature type="domain" description="C2 PI3K-type" evidence="8">
    <location>
        <begin position="519"/>
        <end position="666"/>
    </location>
</feature>
<protein>
    <submittedName>
        <fullName evidence="9">Phosphatidylinositol 3- and 4-kinase family protein</fullName>
    </submittedName>
</protein>
<dbReference type="GO" id="GO:0016477">
    <property type="term" value="P:cell migration"/>
    <property type="evidence" value="ECO:0007669"/>
    <property type="project" value="TreeGrafter"/>
</dbReference>
<dbReference type="InterPro" id="IPR042236">
    <property type="entry name" value="PI3K_accessory_sf"/>
</dbReference>
<dbReference type="PROSITE" id="PS50290">
    <property type="entry name" value="PI3_4_KINASE_3"/>
    <property type="match status" value="1"/>
</dbReference>
<dbReference type="PROSITE" id="PS51545">
    <property type="entry name" value="PIK_HELICAL"/>
    <property type="match status" value="1"/>
</dbReference>
<dbReference type="GO" id="GO:0005886">
    <property type="term" value="C:plasma membrane"/>
    <property type="evidence" value="ECO:0007669"/>
    <property type="project" value="TreeGrafter"/>
</dbReference>
<dbReference type="InterPro" id="IPR000403">
    <property type="entry name" value="PI3/4_kinase_cat_dom"/>
</dbReference>
<evidence type="ECO:0000256" key="2">
    <source>
        <dbReference type="ARBA" id="ARBA00022741"/>
    </source>
</evidence>
<evidence type="ECO:0000259" key="6">
    <source>
        <dbReference type="PROSITE" id="PS50290"/>
    </source>
</evidence>
<dbReference type="SUPFAM" id="SSF48371">
    <property type="entry name" value="ARM repeat"/>
    <property type="match status" value="1"/>
</dbReference>
<dbReference type="PROSITE" id="PS00915">
    <property type="entry name" value="PI3_4_KINASE_1"/>
    <property type="match status" value="1"/>
</dbReference>
<dbReference type="InterPro" id="IPR001263">
    <property type="entry name" value="PI3K_accessory_dom"/>
</dbReference>
<organism evidence="9 10">
    <name type="scientific">Tritrichomonas foetus</name>
    <dbReference type="NCBI Taxonomy" id="1144522"/>
    <lineage>
        <taxon>Eukaryota</taxon>
        <taxon>Metamonada</taxon>
        <taxon>Parabasalia</taxon>
        <taxon>Tritrichomonadida</taxon>
        <taxon>Tritrichomonadidae</taxon>
        <taxon>Tritrichomonas</taxon>
    </lineage>
</organism>
<evidence type="ECO:0000259" key="8">
    <source>
        <dbReference type="PROSITE" id="PS51547"/>
    </source>
</evidence>
<dbReference type="GO" id="GO:0016303">
    <property type="term" value="F:1-phosphatidylinositol-3-kinase activity"/>
    <property type="evidence" value="ECO:0007669"/>
    <property type="project" value="TreeGrafter"/>
</dbReference>
<dbReference type="PANTHER" id="PTHR10048">
    <property type="entry name" value="PHOSPHATIDYLINOSITOL KINASE"/>
    <property type="match status" value="1"/>
</dbReference>
<dbReference type="Pfam" id="PF00454">
    <property type="entry name" value="PI3_PI4_kinase"/>
    <property type="match status" value="1"/>
</dbReference>
<dbReference type="GO" id="GO:0005737">
    <property type="term" value="C:cytoplasm"/>
    <property type="evidence" value="ECO:0007669"/>
    <property type="project" value="TreeGrafter"/>
</dbReference>
<dbReference type="Pfam" id="PF00613">
    <property type="entry name" value="PI3Ka"/>
    <property type="match status" value="1"/>
</dbReference>
<dbReference type="GO" id="GO:0035005">
    <property type="term" value="F:1-phosphatidylinositol-4-phosphate 3-kinase activity"/>
    <property type="evidence" value="ECO:0007669"/>
    <property type="project" value="TreeGrafter"/>
</dbReference>
<keyword evidence="3" id="KW-0418">Kinase</keyword>
<name>A0A1J4KN20_9EUKA</name>
<comment type="caution">
    <text evidence="9">The sequence shown here is derived from an EMBL/GenBank/DDBJ whole genome shotgun (WGS) entry which is preliminary data.</text>
</comment>
<evidence type="ECO:0000256" key="3">
    <source>
        <dbReference type="ARBA" id="ARBA00022777"/>
    </source>
</evidence>
<dbReference type="InterPro" id="IPR015433">
    <property type="entry name" value="PI3/4_kinase"/>
</dbReference>
<dbReference type="CDD" id="cd00891">
    <property type="entry name" value="PI3Kc"/>
    <property type="match status" value="1"/>
</dbReference>
<dbReference type="VEuPathDB" id="TrichDB:TRFO_01127"/>
<dbReference type="GO" id="GO:0005942">
    <property type="term" value="C:phosphatidylinositol 3-kinase complex"/>
    <property type="evidence" value="ECO:0007669"/>
    <property type="project" value="TreeGrafter"/>
</dbReference>
<gene>
    <name evidence="9" type="ORF">TRFO_01127</name>
</gene>
<keyword evidence="1" id="KW-0808">Transferase</keyword>
<dbReference type="InterPro" id="IPR018936">
    <property type="entry name" value="PI3/4_kinase_CS"/>
</dbReference>
<dbReference type="PANTHER" id="PTHR10048:SF14">
    <property type="entry name" value="LD28067P"/>
    <property type="match status" value="1"/>
</dbReference>
<dbReference type="Gene3D" id="1.25.40.70">
    <property type="entry name" value="Phosphatidylinositol 3-kinase, accessory domain (PIK)"/>
    <property type="match status" value="1"/>
</dbReference>
<dbReference type="Proteomes" id="UP000179807">
    <property type="component" value="Unassembled WGS sequence"/>
</dbReference>
<proteinExistence type="inferred from homology"/>
<dbReference type="InterPro" id="IPR002420">
    <property type="entry name" value="PI3K-type_C2_dom"/>
</dbReference>
<dbReference type="GO" id="GO:0048015">
    <property type="term" value="P:phosphatidylinositol-mediated signaling"/>
    <property type="evidence" value="ECO:0007669"/>
    <property type="project" value="TreeGrafter"/>
</dbReference>
<dbReference type="SMART" id="SM00146">
    <property type="entry name" value="PI3Kc"/>
    <property type="match status" value="1"/>
</dbReference>
<evidence type="ECO:0000256" key="4">
    <source>
        <dbReference type="ARBA" id="ARBA00022840"/>
    </source>
</evidence>
<dbReference type="AlphaFoldDB" id="A0A1J4KN20"/>
<dbReference type="InterPro" id="IPR036940">
    <property type="entry name" value="PI3/4_kinase_cat_sf"/>
</dbReference>
<dbReference type="SUPFAM" id="SSF49562">
    <property type="entry name" value="C2 domain (Calcium/lipid-binding domain, CaLB)"/>
    <property type="match status" value="1"/>
</dbReference>
<dbReference type="FunFam" id="1.10.1070.11:FF:000001">
    <property type="entry name" value="Phosphatidylinositol 4,5-bisphosphate 3-kinase catalytic subunit"/>
    <property type="match status" value="1"/>
</dbReference>
<reference evidence="9" key="1">
    <citation type="submission" date="2016-10" db="EMBL/GenBank/DDBJ databases">
        <authorList>
            <person name="Benchimol M."/>
            <person name="Almeida L.G."/>
            <person name="Vasconcelos A.T."/>
            <person name="Perreira-Neves A."/>
            <person name="Rosa I.A."/>
            <person name="Tasca T."/>
            <person name="Bogo M.R."/>
            <person name="de Souza W."/>
        </authorList>
    </citation>
    <scope>NUCLEOTIDE SEQUENCE [LARGE SCALE GENOMIC DNA]</scope>
    <source>
        <strain evidence="9">K</strain>
    </source>
</reference>
<accession>A0A1J4KN20</accession>
<comment type="similarity">
    <text evidence="5">Belongs to the PI3/PI4-kinase family.</text>
</comment>
<evidence type="ECO:0000313" key="9">
    <source>
        <dbReference type="EMBL" id="OHT11196.1"/>
    </source>
</evidence>
<sequence length="1212" mass="138512">MLSQIFSNKQLFAINIHRIDVVLPHKRNFSIPLVDGANGADIIKFIEKENIRNYVICRNSQNDQFYEILYVDNNTSPLINQIKLQTPFQETSLSSIFVPNMIFTMRHQRMALFVFFIQDYIELQAFRQSNIRTRDMFRKKQKVTLNIRIQSNLIIPIKINLENTVFEIGTKIHKRMKEIYRDADIKGVNDYRLGTVTSYYPKLTSKFGDDPVLMSFLQQQNENPTIVQFIFIETFKASYFDKETVKYINELDLSSSPSIYNEETRALNTKLSEIRSRVEKERIEKLKANPLIARMRISDSEPPLPFTDKISYPISISIEVRSDIIRSESLTVSIRVSSQSTVSNVIKQFIKRLKRIKSAGSASQDIAMKYAKESATTHTINSFASIGSLTNSAVEAGPLGNLPSGKLMSSDDEDDSMDDLPYMADDFVFALPGVDEILAGNTPMLHFVCVRQFILAQQPILNLVLVDKKDMIESIRNKELGTRKANPEPGPESSISIIQVTKPSRSLIRNIGYLSHSQVNCGLEIEIYSCIDLPVLRKESEYVLHAYLINGTAVLCPHVVSTVVAGKSNILFNQTLTFSLPIRMIPRSARVAFTLYDARLLAKNDKKAAIATYNFAVYTFSGWMNTGKFIKKMWVDRDTDFFLTTCESNELCPISLVFYFPKFKFPVAFVPPPPISDFKTKATISVSPSERKRIHELKSYDPLYVLTQKDKDLLYRYRTYCFLYPELLPLMLSSINFREPDQVNEIPLLLNNWEEPTPTTALTLLDAKFADHNIRAYAVNCLENFTDNELMLYSLQLVQALKAELYDDSPLVEFLFRRGLAEPKFLGHQLFWQLMSEAHISHIRQRFSTIVVNFLYGLGNYSDELVKGYLFTKELVKTNQLLSNLKYNEAQEFFSEALSKIKCPEQFHLPINPRLIVSGFVLEKCRVMNSKKKPFFLTFKNAAPFATEDVMTLFKVGDDLRQDQLTLQIMKIMEHLWRTNGQDLQLRCYGVLPTGFNQGFIEVVPNAKTESQIQQEKGIISGVLTKETFTNFLRANNPTPRSYERAKENFRKSSAGYAVATCVLGIADRHPGNIMVQKDGHFFHIDFGHFLGNFKTKLGYQRENAPFHFSPACAYVLDDIGGETFKKFEQEAAFAFNVLRHNAPLMITLLLLMLGTGIPELSTPSDVQFLKEKLLLDKTDEEAAAEFSKLTKISMESTKTMLNNFFHNLKTG</sequence>
<dbReference type="OrthoDB" id="67688at2759"/>
<dbReference type="InterPro" id="IPR016024">
    <property type="entry name" value="ARM-type_fold"/>
</dbReference>
<dbReference type="Pfam" id="PF00792">
    <property type="entry name" value="PI3K_C2"/>
    <property type="match status" value="1"/>
</dbReference>
<evidence type="ECO:0000259" key="7">
    <source>
        <dbReference type="PROSITE" id="PS51545"/>
    </source>
</evidence>
<dbReference type="InterPro" id="IPR035892">
    <property type="entry name" value="C2_domain_sf"/>
</dbReference>
<dbReference type="InterPro" id="IPR011009">
    <property type="entry name" value="Kinase-like_dom_sf"/>
</dbReference>
<dbReference type="GeneID" id="94824625"/>
<keyword evidence="10" id="KW-1185">Reference proteome</keyword>
<dbReference type="SMART" id="SM00145">
    <property type="entry name" value="PI3Ka"/>
    <property type="match status" value="1"/>
</dbReference>
<dbReference type="Gene3D" id="3.30.1010.10">
    <property type="entry name" value="Phosphatidylinositol 3-kinase Catalytic Subunit, Chain A, domain 4"/>
    <property type="match status" value="1"/>
</dbReference>
<dbReference type="EMBL" id="MLAK01000593">
    <property type="protein sequence ID" value="OHT11196.1"/>
    <property type="molecule type" value="Genomic_DNA"/>
</dbReference>
<dbReference type="GO" id="GO:0005524">
    <property type="term" value="F:ATP binding"/>
    <property type="evidence" value="ECO:0007669"/>
    <property type="project" value="UniProtKB-KW"/>
</dbReference>
<dbReference type="Gene3D" id="1.10.1070.11">
    <property type="entry name" value="Phosphatidylinositol 3-/4-kinase, catalytic domain"/>
    <property type="match status" value="1"/>
</dbReference>
<dbReference type="RefSeq" id="XP_068364332.1">
    <property type="nucleotide sequence ID" value="XM_068489921.1"/>
</dbReference>
<feature type="domain" description="PI3K/PI4K catalytic" evidence="6">
    <location>
        <begin position="921"/>
        <end position="1199"/>
    </location>
</feature>
<dbReference type="InterPro" id="IPR035448">
    <property type="entry name" value="PI3Kc"/>
</dbReference>
<dbReference type="SUPFAM" id="SSF54236">
    <property type="entry name" value="Ubiquitin-like"/>
    <property type="match status" value="1"/>
</dbReference>
<dbReference type="GO" id="GO:0043491">
    <property type="term" value="P:phosphatidylinositol 3-kinase/protein kinase B signal transduction"/>
    <property type="evidence" value="ECO:0007669"/>
    <property type="project" value="TreeGrafter"/>
</dbReference>
<dbReference type="Gene3D" id="3.10.20.770">
    <property type="match status" value="1"/>
</dbReference>
<evidence type="ECO:0000256" key="5">
    <source>
        <dbReference type="PROSITE-ProRule" id="PRU00880"/>
    </source>
</evidence>
<keyword evidence="2" id="KW-0547">Nucleotide-binding</keyword>
<evidence type="ECO:0000313" key="10">
    <source>
        <dbReference type="Proteomes" id="UP000179807"/>
    </source>
</evidence>
<dbReference type="InterPro" id="IPR029071">
    <property type="entry name" value="Ubiquitin-like_domsf"/>
</dbReference>